<dbReference type="InterPro" id="IPR027051">
    <property type="entry name" value="XdhC_Rossmann_dom"/>
</dbReference>
<name>A0A411PE11_9GAMM</name>
<accession>A0A411PE11</accession>
<dbReference type="AlphaFoldDB" id="A0A411PE11"/>
<protein>
    <submittedName>
        <fullName evidence="3">XdhC/CoxI family protein</fullName>
    </submittedName>
</protein>
<evidence type="ECO:0000259" key="2">
    <source>
        <dbReference type="Pfam" id="PF13478"/>
    </source>
</evidence>
<gene>
    <name evidence="3" type="ORF">EXU30_02525</name>
</gene>
<dbReference type="OrthoDB" id="9815497at2"/>
<keyword evidence="4" id="KW-1185">Reference proteome</keyword>
<sequence>MAQQLSEILEAWLPSYQQDWVAAVITHVSGSSYRKPGAIMLFDGLGKSLGMLSGGCLEADLRRHAQRVMQTGQTLTLTYDASDESDQSYQLGCGGIVTIMLVSLTKANDYLGLLKLYDALNHGQSCRYQLSIPSQPIACDELSAQVEVLHSNTQALPFTEKTELLNLETGENTPKQILSVPVRAPIHLGIFGGGLDAKPVCEMAQLLGWRVSVFDSRSAYARNYDFAGAKIYKHKANELPSDVLSSLNCAFVLHHNLELDADALRVLAQYPLQYVALLGPGHRRDKVLTKAELTVDDFSGVFSAPAGLALGGELPSSIALSMLSQCHSVLYQSKMTTLDKVMS</sequence>
<organism evidence="3 4">
    <name type="scientific">Shewanella maritima</name>
    <dbReference type="NCBI Taxonomy" id="2520507"/>
    <lineage>
        <taxon>Bacteria</taxon>
        <taxon>Pseudomonadati</taxon>
        <taxon>Pseudomonadota</taxon>
        <taxon>Gammaproteobacteria</taxon>
        <taxon>Alteromonadales</taxon>
        <taxon>Shewanellaceae</taxon>
        <taxon>Shewanella</taxon>
    </lineage>
</organism>
<proteinExistence type="predicted"/>
<dbReference type="EMBL" id="CP036200">
    <property type="protein sequence ID" value="QBF81692.1"/>
    <property type="molecule type" value="Genomic_DNA"/>
</dbReference>
<evidence type="ECO:0000313" key="3">
    <source>
        <dbReference type="EMBL" id="QBF81692.1"/>
    </source>
</evidence>
<dbReference type="Pfam" id="PF13478">
    <property type="entry name" value="XdhC_C"/>
    <property type="match status" value="1"/>
</dbReference>
<dbReference type="KEGG" id="smai:EXU30_02525"/>
<dbReference type="PANTHER" id="PTHR30388">
    <property type="entry name" value="ALDEHYDE OXIDOREDUCTASE MOLYBDENUM COFACTOR ASSEMBLY PROTEIN"/>
    <property type="match status" value="1"/>
</dbReference>
<feature type="domain" description="XdhC Rossmann" evidence="2">
    <location>
        <begin position="188"/>
        <end position="325"/>
    </location>
</feature>
<dbReference type="InterPro" id="IPR052698">
    <property type="entry name" value="MoCofactor_Util/Proc"/>
</dbReference>
<reference evidence="3 4" key="1">
    <citation type="submission" date="2019-02" db="EMBL/GenBank/DDBJ databases">
        <title>Shewanella sp. D4-2 isolated from Dokdo Island.</title>
        <authorList>
            <person name="Baek K."/>
        </authorList>
    </citation>
    <scope>NUCLEOTIDE SEQUENCE [LARGE SCALE GENOMIC DNA]</scope>
    <source>
        <strain evidence="3 4">D4-2</strain>
    </source>
</reference>
<evidence type="ECO:0000313" key="4">
    <source>
        <dbReference type="Proteomes" id="UP000291106"/>
    </source>
</evidence>
<dbReference type="Pfam" id="PF02625">
    <property type="entry name" value="XdhC_CoxI"/>
    <property type="match status" value="1"/>
</dbReference>
<dbReference type="Gene3D" id="3.40.50.720">
    <property type="entry name" value="NAD(P)-binding Rossmann-like Domain"/>
    <property type="match status" value="1"/>
</dbReference>
<dbReference type="RefSeq" id="WP_130597666.1">
    <property type="nucleotide sequence ID" value="NZ_CP036200.1"/>
</dbReference>
<feature type="domain" description="XdhC- CoxI" evidence="1">
    <location>
        <begin position="18"/>
        <end position="80"/>
    </location>
</feature>
<dbReference type="PANTHER" id="PTHR30388:SF4">
    <property type="entry name" value="MOLYBDENUM COFACTOR INSERTION CHAPERONE PAOD"/>
    <property type="match status" value="1"/>
</dbReference>
<dbReference type="InterPro" id="IPR003777">
    <property type="entry name" value="XdhC_CoxI"/>
</dbReference>
<evidence type="ECO:0000259" key="1">
    <source>
        <dbReference type="Pfam" id="PF02625"/>
    </source>
</evidence>
<dbReference type="Proteomes" id="UP000291106">
    <property type="component" value="Chromosome"/>
</dbReference>